<protein>
    <submittedName>
        <fullName evidence="1">DUF2612 domain-containing protein</fullName>
    </submittedName>
</protein>
<reference evidence="1 2" key="1">
    <citation type="submission" date="2020-05" db="EMBL/GenBank/DDBJ databases">
        <authorList>
            <person name="Kim M.K."/>
        </authorList>
    </citation>
    <scope>NUCLEOTIDE SEQUENCE [LARGE SCALE GENOMIC DNA]</scope>
    <source>
        <strain evidence="1 2">BT25</strain>
    </source>
</reference>
<accession>A0A849VM73</accession>
<sequence>MSYCRTPADMAEERIDRVLTQYRESPNLLFVMRTYLKKAAEAINTICDLPSFFDIETAVGEQLTFVGKRLGWPRCHCVCSVQPVFGFSCDSGNIFENIVGFCEPNSSWDDCESQGFADLCINDDEMYRKFLKVRRYQMLSFFDLTSLAEATKVFFGPQARVLDSGNGRVVIAPGRELSAPEMALIQLYPRVIPVAAGINIRFHFGPLHVFGFGDGWGGFCEPYDAQGTLGTENGDEIGTENGDVIGTGVLTRDAEWMCEIDVKPYDCM</sequence>
<keyword evidence="2" id="KW-1185">Reference proteome</keyword>
<dbReference type="Pfam" id="PF11041">
    <property type="entry name" value="Phage_Wedge1"/>
    <property type="match status" value="1"/>
</dbReference>
<dbReference type="InterPro" id="IPR021283">
    <property type="entry name" value="Phage_Wedge1"/>
</dbReference>
<dbReference type="AlphaFoldDB" id="A0A849VM73"/>
<gene>
    <name evidence="1" type="ORF">HQ945_08305</name>
</gene>
<name>A0A849VM73_9HYPH</name>
<dbReference type="Proteomes" id="UP000550508">
    <property type="component" value="Unassembled WGS sequence"/>
</dbReference>
<dbReference type="EMBL" id="JABUMX010000002">
    <property type="protein sequence ID" value="NTS31255.1"/>
    <property type="molecule type" value="Genomic_DNA"/>
</dbReference>
<proteinExistence type="predicted"/>
<evidence type="ECO:0000313" key="1">
    <source>
        <dbReference type="EMBL" id="NTS31255.1"/>
    </source>
</evidence>
<comment type="caution">
    <text evidence="1">The sequence shown here is derived from an EMBL/GenBank/DDBJ whole genome shotgun (WGS) entry which is preliminary data.</text>
</comment>
<organism evidence="1 2">
    <name type="scientific">Phyllobacterium pellucidum</name>
    <dbReference type="NCBI Taxonomy" id="2740464"/>
    <lineage>
        <taxon>Bacteria</taxon>
        <taxon>Pseudomonadati</taxon>
        <taxon>Pseudomonadota</taxon>
        <taxon>Alphaproteobacteria</taxon>
        <taxon>Hyphomicrobiales</taxon>
        <taxon>Phyllobacteriaceae</taxon>
        <taxon>Phyllobacterium</taxon>
    </lineage>
</organism>
<evidence type="ECO:0000313" key="2">
    <source>
        <dbReference type="Proteomes" id="UP000550508"/>
    </source>
</evidence>
<dbReference type="RefSeq" id="WP_174207912.1">
    <property type="nucleotide sequence ID" value="NZ_JABUMX010000002.1"/>
</dbReference>